<dbReference type="PROSITE" id="PS50109">
    <property type="entry name" value="HIS_KIN"/>
    <property type="match status" value="1"/>
</dbReference>
<dbReference type="Pfam" id="PF02518">
    <property type="entry name" value="HATPase_c"/>
    <property type="match status" value="1"/>
</dbReference>
<keyword evidence="7" id="KW-0472">Membrane</keyword>
<evidence type="ECO:0000256" key="5">
    <source>
        <dbReference type="ARBA" id="ARBA00023012"/>
    </source>
</evidence>
<gene>
    <name evidence="10" type="ORF">T231_11085</name>
</gene>
<keyword evidence="11" id="KW-1185">Reference proteome</keyword>
<dbReference type="PROSITE" id="PS50005">
    <property type="entry name" value="TPR"/>
    <property type="match status" value="1"/>
</dbReference>
<feature type="domain" description="Histidine kinase" evidence="9">
    <location>
        <begin position="440"/>
        <end position="659"/>
    </location>
</feature>
<dbReference type="Gene3D" id="1.10.287.130">
    <property type="match status" value="1"/>
</dbReference>
<comment type="catalytic activity">
    <reaction evidence="1">
        <text>ATP + protein L-histidine = ADP + protein N-phospho-L-histidine.</text>
        <dbReference type="EC" id="2.7.13.3"/>
    </reaction>
</comment>
<dbReference type="Gene3D" id="3.30.565.10">
    <property type="entry name" value="Histidine kinase-like ATPase, C-terminal domain"/>
    <property type="match status" value="1"/>
</dbReference>
<name>W2CPV6_9BACT</name>
<dbReference type="InterPro" id="IPR019734">
    <property type="entry name" value="TPR_rpt"/>
</dbReference>
<protein>
    <recommendedName>
        <fullName evidence="2">histidine kinase</fullName>
        <ecNumber evidence="2">2.7.13.3</ecNumber>
    </recommendedName>
</protein>
<organism evidence="10 11">
    <name type="scientific">Tannerella sp. oral taxon BU063 isolate Cell 6/7/9</name>
    <dbReference type="NCBI Taxonomy" id="1411021"/>
    <lineage>
        <taxon>Bacteria</taxon>
        <taxon>Pseudomonadati</taxon>
        <taxon>Bacteroidota</taxon>
        <taxon>Bacteroidia</taxon>
        <taxon>Bacteroidales</taxon>
        <taxon>Tannerellaceae</taxon>
        <taxon>Tannerella</taxon>
    </lineage>
</organism>
<dbReference type="SMART" id="SM00028">
    <property type="entry name" value="TPR"/>
    <property type="match status" value="5"/>
</dbReference>
<dbReference type="InterPro" id="IPR003594">
    <property type="entry name" value="HATPase_dom"/>
</dbReference>
<dbReference type="SUPFAM" id="SSF48452">
    <property type="entry name" value="TPR-like"/>
    <property type="match status" value="2"/>
</dbReference>
<dbReference type="EC" id="2.7.13.3" evidence="2"/>
<dbReference type="Pfam" id="PF13424">
    <property type="entry name" value="TPR_12"/>
    <property type="match status" value="2"/>
</dbReference>
<accession>W2CPV6</accession>
<proteinExistence type="predicted"/>
<evidence type="ECO:0000256" key="8">
    <source>
        <dbReference type="SAM" id="SignalP"/>
    </source>
</evidence>
<dbReference type="InterPro" id="IPR036097">
    <property type="entry name" value="HisK_dim/P_sf"/>
</dbReference>
<feature type="chain" id="PRO_5004812951" description="histidine kinase" evidence="8">
    <location>
        <begin position="27"/>
        <end position="660"/>
    </location>
</feature>
<dbReference type="SMART" id="SM00387">
    <property type="entry name" value="HATPase_c"/>
    <property type="match status" value="1"/>
</dbReference>
<keyword evidence="7" id="KW-0812">Transmembrane</keyword>
<dbReference type="PANTHER" id="PTHR43711:SF1">
    <property type="entry name" value="HISTIDINE KINASE 1"/>
    <property type="match status" value="1"/>
</dbReference>
<keyword evidence="6" id="KW-0802">TPR repeat</keyword>
<dbReference type="InterPro" id="IPR036890">
    <property type="entry name" value="HATPase_C_sf"/>
</dbReference>
<dbReference type="SUPFAM" id="SSF55874">
    <property type="entry name" value="ATPase domain of HSP90 chaperone/DNA topoisomerase II/histidine kinase"/>
    <property type="match status" value="1"/>
</dbReference>
<dbReference type="PANTHER" id="PTHR43711">
    <property type="entry name" value="TWO-COMPONENT HISTIDINE KINASE"/>
    <property type="match status" value="1"/>
</dbReference>
<evidence type="ECO:0000256" key="1">
    <source>
        <dbReference type="ARBA" id="ARBA00000085"/>
    </source>
</evidence>
<dbReference type="Gene3D" id="1.25.40.10">
    <property type="entry name" value="Tetratricopeptide repeat domain"/>
    <property type="match status" value="1"/>
</dbReference>
<dbReference type="CDD" id="cd00082">
    <property type="entry name" value="HisKA"/>
    <property type="match status" value="1"/>
</dbReference>
<feature type="repeat" description="TPR" evidence="6">
    <location>
        <begin position="205"/>
        <end position="238"/>
    </location>
</feature>
<dbReference type="InterPro" id="IPR011990">
    <property type="entry name" value="TPR-like_helical_dom_sf"/>
</dbReference>
<evidence type="ECO:0000256" key="3">
    <source>
        <dbReference type="ARBA" id="ARBA00022679"/>
    </source>
</evidence>
<dbReference type="GO" id="GO:0000155">
    <property type="term" value="F:phosphorelay sensor kinase activity"/>
    <property type="evidence" value="ECO:0007669"/>
    <property type="project" value="InterPro"/>
</dbReference>
<comment type="caution">
    <text evidence="10">The sequence shown here is derived from an EMBL/GenBank/DDBJ whole genome shotgun (WGS) entry which is preliminary data.</text>
</comment>
<evidence type="ECO:0000313" key="11">
    <source>
        <dbReference type="Proteomes" id="UP000018874"/>
    </source>
</evidence>
<sequence>MKKMKKILHRAGIGLFLTLTPLLAVAQSDADVELLTGEFEAARPGAKRAEAANRLAAVLTREKALSNTYHFTRNTTEDSLRWILYSGLAQYYYDQALFRKCIHSAQLAIPPTCALKDTAGWFALLTMQTEAYVRTGDFDGARQSIRTCLEVAEKQGNPERLASAYNNMGALYHHMRDDSFSIVMYRKGLETLRQIPAPESLPMRAELLRNLGGAYGEMNRPKEAMQILREALAISEQLGDTMGIATAQSSMGLAAMAAGDWTQAEQYFSQALDGVRRLQHPVGMIYCLGYLGQVKQKQGLIAEAAAYYRQADEMAREMNFTEMEMKACEQLYALYRTSNPALALEYLERNKALGDSLYRMDAETQMKAFRVEYETAEKEHRIALQNEELKQRYLQLWLLAVGIVACLVVLYFVNRYRRLVRRRNRELRAINATKDKLFSVISHDLKSPAVAQKMAMEEILANLEDYDSETLSRYLGLFYRASEAQVDLLHNLLNWAHTQTDRITYEPSRFDLRDVMRDAMGLYIMSAENKEITLRTDFSDESCTVRADRQMVHTVLRNLVNNALKFSESGSEIRLVVKRSGSTVSAFVCDSGQGMTDEQIHSILHTDNLVTTRGTRGEKGSGLGLNICRELLVRNHSKLILRSRPGQGTEAGFEMGYVNE</sequence>
<evidence type="ECO:0000256" key="6">
    <source>
        <dbReference type="PROSITE-ProRule" id="PRU00339"/>
    </source>
</evidence>
<dbReference type="EMBL" id="AYYD01001126">
    <property type="protein sequence ID" value="ETK09063.1"/>
    <property type="molecule type" value="Genomic_DNA"/>
</dbReference>
<dbReference type="CDD" id="cd00075">
    <property type="entry name" value="HATPase"/>
    <property type="match status" value="1"/>
</dbReference>
<evidence type="ECO:0000256" key="7">
    <source>
        <dbReference type="SAM" id="Phobius"/>
    </source>
</evidence>
<keyword evidence="5" id="KW-0902">Two-component regulatory system</keyword>
<dbReference type="SUPFAM" id="SSF47384">
    <property type="entry name" value="Homodimeric domain of signal transducing histidine kinase"/>
    <property type="match status" value="1"/>
</dbReference>
<dbReference type="InterPro" id="IPR050736">
    <property type="entry name" value="Sensor_HK_Regulatory"/>
</dbReference>
<keyword evidence="3" id="KW-0808">Transferase</keyword>
<keyword evidence="4" id="KW-0418">Kinase</keyword>
<dbReference type="PATRIC" id="fig|1411021.3.peg.1388"/>
<dbReference type="InterPro" id="IPR005467">
    <property type="entry name" value="His_kinase_dom"/>
</dbReference>
<keyword evidence="7" id="KW-1133">Transmembrane helix</keyword>
<reference evidence="10 11" key="1">
    <citation type="submission" date="2013-11" db="EMBL/GenBank/DDBJ databases">
        <title>Single cell genomics of uncultured Tannerella BU063 (oral taxon 286).</title>
        <authorList>
            <person name="Beall C.J."/>
            <person name="Campbell A.G."/>
            <person name="Griffen A.L."/>
            <person name="Podar M."/>
            <person name="Leys E.J."/>
        </authorList>
    </citation>
    <scope>NUCLEOTIDE SEQUENCE [LARGE SCALE GENOMIC DNA]</scope>
    <source>
        <strain evidence="10">Cell 6/7/9</strain>
    </source>
</reference>
<dbReference type="AlphaFoldDB" id="W2CPV6"/>
<feature type="signal peptide" evidence="8">
    <location>
        <begin position="1"/>
        <end position="26"/>
    </location>
</feature>
<dbReference type="InterPro" id="IPR003661">
    <property type="entry name" value="HisK_dim/P_dom"/>
</dbReference>
<feature type="transmembrane region" description="Helical" evidence="7">
    <location>
        <begin position="394"/>
        <end position="413"/>
    </location>
</feature>
<evidence type="ECO:0000313" key="10">
    <source>
        <dbReference type="EMBL" id="ETK09063.1"/>
    </source>
</evidence>
<dbReference type="Proteomes" id="UP000018874">
    <property type="component" value="Unassembled WGS sequence"/>
</dbReference>
<evidence type="ECO:0000256" key="4">
    <source>
        <dbReference type="ARBA" id="ARBA00022777"/>
    </source>
</evidence>
<keyword evidence="8" id="KW-0732">Signal</keyword>
<evidence type="ECO:0000259" key="9">
    <source>
        <dbReference type="PROSITE" id="PS50109"/>
    </source>
</evidence>
<evidence type="ECO:0000256" key="2">
    <source>
        <dbReference type="ARBA" id="ARBA00012438"/>
    </source>
</evidence>